<dbReference type="InterPro" id="IPR000757">
    <property type="entry name" value="Beta-glucanase-like"/>
</dbReference>
<reference evidence="2 3" key="1">
    <citation type="journal article" date="2011" name="Proc. Natl. Acad. Sci. U.S.A.">
        <title>Niche of harmful alga Aureococcus anophagefferens revealed through ecogenomics.</title>
        <authorList>
            <person name="Gobler C.J."/>
            <person name="Berry D.L."/>
            <person name="Dyhrman S.T."/>
            <person name="Wilhelm S.W."/>
            <person name="Salamov A."/>
            <person name="Lobanov A.V."/>
            <person name="Zhang Y."/>
            <person name="Collier J.L."/>
            <person name="Wurch L.L."/>
            <person name="Kustka A.B."/>
            <person name="Dill B.D."/>
            <person name="Shah M."/>
            <person name="VerBerkmoes N.C."/>
            <person name="Kuo A."/>
            <person name="Terry A."/>
            <person name="Pangilinan J."/>
            <person name="Lindquist E.A."/>
            <person name="Lucas S."/>
            <person name="Paulsen I.T."/>
            <person name="Hattenrath-Lehmann T.K."/>
            <person name="Talmage S.C."/>
            <person name="Walker E.A."/>
            <person name="Koch F."/>
            <person name="Burson A.M."/>
            <person name="Marcoval M.A."/>
            <person name="Tang Y.Z."/>
            <person name="Lecleir G.R."/>
            <person name="Coyne K.J."/>
            <person name="Berg G.M."/>
            <person name="Bertrand E.M."/>
            <person name="Saito M.A."/>
            <person name="Gladyshev V.N."/>
            <person name="Grigoriev I.V."/>
        </authorList>
    </citation>
    <scope>NUCLEOTIDE SEQUENCE [LARGE SCALE GENOMIC DNA]</scope>
    <source>
        <strain evidence="3">CCMP 1984</strain>
    </source>
</reference>
<evidence type="ECO:0000313" key="3">
    <source>
        <dbReference type="Proteomes" id="UP000002729"/>
    </source>
</evidence>
<dbReference type="AlphaFoldDB" id="F0Y6X6"/>
<dbReference type="RefSeq" id="XP_009036391.1">
    <property type="nucleotide sequence ID" value="XM_009038143.1"/>
</dbReference>
<dbReference type="eggNOG" id="ENOG502S1W9">
    <property type="taxonomic scope" value="Eukaryota"/>
</dbReference>
<dbReference type="GO" id="GO:0009251">
    <property type="term" value="P:glucan catabolic process"/>
    <property type="evidence" value="ECO:0007669"/>
    <property type="project" value="TreeGrafter"/>
</dbReference>
<evidence type="ECO:0000259" key="1">
    <source>
        <dbReference type="PROSITE" id="PS51762"/>
    </source>
</evidence>
<accession>F0Y6X6</accession>
<dbReference type="InterPro" id="IPR013320">
    <property type="entry name" value="ConA-like_dom_sf"/>
</dbReference>
<dbReference type="SUPFAM" id="SSF49899">
    <property type="entry name" value="Concanavalin A-like lectins/glucanases"/>
    <property type="match status" value="1"/>
</dbReference>
<keyword evidence="3" id="KW-1185">Reference proteome</keyword>
<dbReference type="GO" id="GO:0004553">
    <property type="term" value="F:hydrolase activity, hydrolyzing O-glycosyl compounds"/>
    <property type="evidence" value="ECO:0007669"/>
    <property type="project" value="InterPro"/>
</dbReference>
<dbReference type="OrthoDB" id="4781at2759"/>
<evidence type="ECO:0000313" key="2">
    <source>
        <dbReference type="EMBL" id="EGB09291.1"/>
    </source>
</evidence>
<dbReference type="Gene3D" id="2.60.120.200">
    <property type="match status" value="1"/>
</dbReference>
<name>F0Y6X6_AURAN</name>
<dbReference type="InterPro" id="IPR050546">
    <property type="entry name" value="Glycosyl_Hydrlase_16"/>
</dbReference>
<dbReference type="EMBL" id="GL833126">
    <property type="protein sequence ID" value="EGB09291.1"/>
    <property type="molecule type" value="Genomic_DNA"/>
</dbReference>
<dbReference type="PANTHER" id="PTHR10963">
    <property type="entry name" value="GLYCOSYL HYDROLASE-RELATED"/>
    <property type="match status" value="1"/>
</dbReference>
<dbReference type="Proteomes" id="UP000002729">
    <property type="component" value="Unassembled WGS sequence"/>
</dbReference>
<sequence length="276" mass="31426">MLRAALRVSPALATAAAAVRCEKKKDWRLVFSDDFDYNGLPDKRKWSFQTNCNNWVHDRRHNERQWYTDARLENARVCGGTLKITARREDWAGGEVTSARIRTRHKLGGDFRPPCRVEVKAKLPPAKRGLWPAIWCMSSESRHGHWPKSGEIDIMESVGFEAGVVHSVVHTEAYNWRTCRAKDRKGSVVLHDAHDAFHVYWAEWDDAGLAIGVDDAEPHFRYANEHAGPAQWPFDEPFYVMLNLAVGGNWGGKHGVADDALDNAVFEVAHVRVYRR</sequence>
<dbReference type="PROSITE" id="PS51762">
    <property type="entry name" value="GH16_2"/>
    <property type="match status" value="1"/>
</dbReference>
<dbReference type="CDD" id="cd08023">
    <property type="entry name" value="GH16_laminarinase_like"/>
    <property type="match status" value="1"/>
</dbReference>
<proteinExistence type="predicted"/>
<feature type="domain" description="GH16" evidence="1">
    <location>
        <begin position="2"/>
        <end position="276"/>
    </location>
</feature>
<dbReference type="PANTHER" id="PTHR10963:SF24">
    <property type="entry name" value="GLYCOSIDASE C21B10.07-RELATED"/>
    <property type="match status" value="1"/>
</dbReference>
<dbReference type="Pfam" id="PF00722">
    <property type="entry name" value="Glyco_hydro_16"/>
    <property type="match status" value="1"/>
</dbReference>
<gene>
    <name evidence="2" type="primary">BGL4</name>
    <name evidence="2" type="ORF">AURANDRAFT_24968</name>
</gene>
<protein>
    <submittedName>
        <fullName evidence="2">Putative endo-beta-1,3-1,4 glucanase</fullName>
    </submittedName>
</protein>
<dbReference type="InParanoid" id="F0Y6X6"/>
<dbReference type="KEGG" id="aaf:AURANDRAFT_24968"/>
<dbReference type="GeneID" id="20219986"/>
<organism evidence="3">
    <name type="scientific">Aureococcus anophagefferens</name>
    <name type="common">Harmful bloom alga</name>
    <dbReference type="NCBI Taxonomy" id="44056"/>
    <lineage>
        <taxon>Eukaryota</taxon>
        <taxon>Sar</taxon>
        <taxon>Stramenopiles</taxon>
        <taxon>Ochrophyta</taxon>
        <taxon>Pelagophyceae</taxon>
        <taxon>Pelagomonadales</taxon>
        <taxon>Pelagomonadaceae</taxon>
        <taxon>Aureococcus</taxon>
    </lineage>
</organism>